<name>A0ACC2QDD1_9NEOP</name>
<organism evidence="1 2">
    <name type="scientific">Mythimna loreyi</name>
    <dbReference type="NCBI Taxonomy" id="667449"/>
    <lineage>
        <taxon>Eukaryota</taxon>
        <taxon>Metazoa</taxon>
        <taxon>Ecdysozoa</taxon>
        <taxon>Arthropoda</taxon>
        <taxon>Hexapoda</taxon>
        <taxon>Insecta</taxon>
        <taxon>Pterygota</taxon>
        <taxon>Neoptera</taxon>
        <taxon>Endopterygota</taxon>
        <taxon>Lepidoptera</taxon>
        <taxon>Glossata</taxon>
        <taxon>Ditrysia</taxon>
        <taxon>Noctuoidea</taxon>
        <taxon>Noctuidae</taxon>
        <taxon>Noctuinae</taxon>
        <taxon>Hadenini</taxon>
        <taxon>Mythimna</taxon>
    </lineage>
</organism>
<comment type="caution">
    <text evidence="1">The sequence shown here is derived from an EMBL/GenBank/DDBJ whole genome shotgun (WGS) entry which is preliminary data.</text>
</comment>
<accession>A0ACC2QDD1</accession>
<keyword evidence="2" id="KW-1185">Reference proteome</keyword>
<reference evidence="1" key="1">
    <citation type="submission" date="2023-03" db="EMBL/GenBank/DDBJ databases">
        <title>Chromosome-level genomes of two armyworms, Mythimna separata and Mythimna loreyi, provide insights into the biosynthesis and reception of sex pheromones.</title>
        <authorList>
            <person name="Zhao H."/>
        </authorList>
    </citation>
    <scope>NUCLEOTIDE SEQUENCE</scope>
    <source>
        <strain evidence="1">BeijingLab</strain>
    </source>
</reference>
<proteinExistence type="predicted"/>
<sequence length="730" mass="81762">MEQMYLIEIFIDKVTIYATDKDPGGTDNKNLIIKVKFGPNVQFIVKEGQLAVNEKQDDIVVTDEKTGRRQWSRTIRVGKSYLFPSFPDTMLMILSKFPLEIEVWNDDANELPNLIFVGVGNMHWDTHFFHMIKETANPCKMHQPLSIKSKTIIMAECCCVQAGEVDFILRLSALGNSIITEYQQLLKDPELFVFRTNKAPSMFQCKRVEGDDPNFCMVGSLYETTTLEDPELIDKANKKIEVCTELQSCGMGGKVGEFKCDRPEVGSAKKKYAIDKIKMGDIVGPCGNANCALAHRVRTYIRNLESYKKKAIGIKKTKPGKDNKVCGKCVCKDDRNHRDDCPKPKPAKSKCEGCGGMALAGQTCKQKVEDQFGTGATPKSSKTKVAGKGTPRHKASNTKVNYLFSNTQFPNYKQGMFGQDTIVEDCFCTKIYPINNIDSGSKACTATSEDVSKSSVIELCHKGTSSKSNTNTLVNKTTVISMGISSPFVYNVHSDNQTFMGTSYETTTYNVETSTACSTDPKRKTQAENKAAEAQEKEEKDCKCTPKKPAPPCKTFDCDCLSEAKSRLSRKVHKPFCPLYKHKTNCPVTMMNVEEEQKKLDEDEEEVTPLPYGLPPIKLGPCPVLGRPCSVPDGFARMYKNAQVPTQPFSYSTDGKVCCSKEYERIKKAIREYVKNDKESDYRCLNQFNVDTERRCCDKEQILMSLTGKACCGSHKMAIQDKFKKDEKKP</sequence>
<dbReference type="EMBL" id="CM056796">
    <property type="protein sequence ID" value="KAJ8714182.1"/>
    <property type="molecule type" value="Genomic_DNA"/>
</dbReference>
<protein>
    <submittedName>
        <fullName evidence="1">Uncharacterized protein</fullName>
    </submittedName>
</protein>
<evidence type="ECO:0000313" key="1">
    <source>
        <dbReference type="EMBL" id="KAJ8714182.1"/>
    </source>
</evidence>
<dbReference type="Proteomes" id="UP001231649">
    <property type="component" value="Chromosome 20"/>
</dbReference>
<gene>
    <name evidence="1" type="ORF">PYW08_007802</name>
</gene>
<evidence type="ECO:0000313" key="2">
    <source>
        <dbReference type="Proteomes" id="UP001231649"/>
    </source>
</evidence>